<dbReference type="Pfam" id="PF11146">
    <property type="entry name" value="DUF2905"/>
    <property type="match status" value="1"/>
</dbReference>
<comment type="caution">
    <text evidence="2">The sequence shown here is derived from an EMBL/GenBank/DDBJ whole genome shotgun (WGS) entry which is preliminary data.</text>
</comment>
<feature type="transmembrane region" description="Helical" evidence="1">
    <location>
        <begin position="9"/>
        <end position="27"/>
    </location>
</feature>
<dbReference type="PANTHER" id="PTHR36443">
    <property type="entry name" value="BSR5223 PROTEIN"/>
    <property type="match status" value="1"/>
</dbReference>
<keyword evidence="1" id="KW-1133">Transmembrane helix</keyword>
<reference evidence="2 3" key="1">
    <citation type="submission" date="2022-08" db="EMBL/GenBank/DDBJ databases">
        <title>Proteogenomics of the novel Dehalobacterium formicoaceticum strain EZ94 highlights a key role of methyltransferases during anaerobic dichloromethane degradation.</title>
        <authorList>
            <person name="Wasmund K."/>
        </authorList>
    </citation>
    <scope>NUCLEOTIDE SEQUENCE [LARGE SCALE GENOMIC DNA]</scope>
    <source>
        <strain evidence="2 3">EZ94</strain>
    </source>
</reference>
<evidence type="ECO:0000313" key="2">
    <source>
        <dbReference type="EMBL" id="MCR6546806.1"/>
    </source>
</evidence>
<protein>
    <submittedName>
        <fullName evidence="2">DUF2905 domain-containing protein</fullName>
    </submittedName>
</protein>
<feature type="transmembrane region" description="Helical" evidence="1">
    <location>
        <begin position="47"/>
        <end position="71"/>
    </location>
</feature>
<dbReference type="InterPro" id="IPR021320">
    <property type="entry name" value="DUF2905"/>
</dbReference>
<keyword evidence="1" id="KW-0812">Transmembrane</keyword>
<dbReference type="RefSeq" id="WP_089611482.1">
    <property type="nucleotide sequence ID" value="NZ_CP022121.1"/>
</dbReference>
<evidence type="ECO:0000256" key="1">
    <source>
        <dbReference type="SAM" id="Phobius"/>
    </source>
</evidence>
<keyword evidence="1" id="KW-0472">Membrane</keyword>
<dbReference type="Proteomes" id="UP001524944">
    <property type="component" value="Unassembled WGS sequence"/>
</dbReference>
<name>A0ABT1YAX2_9FIRM</name>
<organism evidence="2 3">
    <name type="scientific">Dehalobacterium formicoaceticum</name>
    <dbReference type="NCBI Taxonomy" id="51515"/>
    <lineage>
        <taxon>Bacteria</taxon>
        <taxon>Bacillati</taxon>
        <taxon>Bacillota</taxon>
        <taxon>Clostridia</taxon>
        <taxon>Eubacteriales</taxon>
        <taxon>Peptococcaceae</taxon>
        <taxon>Dehalobacterium</taxon>
    </lineage>
</organism>
<gene>
    <name evidence="2" type="ORF">NVS47_15020</name>
</gene>
<sequence length="73" mass="8295">MDWQTLGRMLAGIGVLLLIVGLIMMGLGRFFHFGSLPGDIVFKKGNFTFYFPIVTCLVLSIILSLLFRLFLRR</sequence>
<proteinExistence type="predicted"/>
<dbReference type="EMBL" id="JANPWE010000011">
    <property type="protein sequence ID" value="MCR6546806.1"/>
    <property type="molecule type" value="Genomic_DNA"/>
</dbReference>
<accession>A0ABT1YAX2</accession>
<dbReference type="PANTHER" id="PTHR36443:SF1">
    <property type="entry name" value="BSR5223 PROTEIN"/>
    <property type="match status" value="1"/>
</dbReference>
<evidence type="ECO:0000313" key="3">
    <source>
        <dbReference type="Proteomes" id="UP001524944"/>
    </source>
</evidence>
<keyword evidence="3" id="KW-1185">Reference proteome</keyword>